<evidence type="ECO:0000313" key="6">
    <source>
        <dbReference type="Proteomes" id="UP001597468"/>
    </source>
</evidence>
<comment type="similarity">
    <text evidence="2">Belongs to the threonine aldolase family.</text>
</comment>
<organism evidence="5 6">
    <name type="scientific">Salinimicrobium flavum</name>
    <dbReference type="NCBI Taxonomy" id="1737065"/>
    <lineage>
        <taxon>Bacteria</taxon>
        <taxon>Pseudomonadati</taxon>
        <taxon>Bacteroidota</taxon>
        <taxon>Flavobacteriia</taxon>
        <taxon>Flavobacteriales</taxon>
        <taxon>Flavobacteriaceae</taxon>
        <taxon>Salinimicrobium</taxon>
    </lineage>
</organism>
<dbReference type="EMBL" id="JBHULT010000011">
    <property type="protein sequence ID" value="MFD2518890.1"/>
    <property type="molecule type" value="Genomic_DNA"/>
</dbReference>
<evidence type="ECO:0000313" key="5">
    <source>
        <dbReference type="EMBL" id="MFD2518890.1"/>
    </source>
</evidence>
<dbReference type="Gene3D" id="3.90.1150.10">
    <property type="entry name" value="Aspartate Aminotransferase, domain 1"/>
    <property type="match status" value="1"/>
</dbReference>
<dbReference type="CDD" id="cd06502">
    <property type="entry name" value="TA_like"/>
    <property type="match status" value="1"/>
</dbReference>
<dbReference type="PANTHER" id="PTHR48097:SF9">
    <property type="entry name" value="L-THREONINE ALDOLASE"/>
    <property type="match status" value="1"/>
</dbReference>
<sequence length="342" mass="37916">MKEIDLRSDTVTKPTTGMLQAIMSAEVGDDVYKEDPSVNRLEEKLAKMFGMDEALFFPTGSMANQAAIKLHTQPAEQLICDKWAHVYNYEGGGASFNSGVSCKLIDGNRGMITAAQVEENINPPDFYHSPLTTLVCLENTTNKGGGACYDMEEIKRIRKVCQKHNLGFHLDGARLFNALVAKNEDPREYGKLFDTISICLSKGLGTPMGSVLIGNKKIMKNAMRVRKVLGGGMRQVGYMAAAGIYALDHQVERLAEDHRRASEIASVLQGMAYVGEVEPVETNIVIFYLQDPSAEEKFMKQLQKNNIRISNMGQGKLRIVTHLDYSGEMHQKFLEVLKNIGS</sequence>
<comment type="caution">
    <text evidence="5">The sequence shown here is derived from an EMBL/GenBank/DDBJ whole genome shotgun (WGS) entry which is preliminary data.</text>
</comment>
<comment type="cofactor">
    <cofactor evidence="1">
        <name>pyridoxal 5'-phosphate</name>
        <dbReference type="ChEBI" id="CHEBI:597326"/>
    </cofactor>
</comment>
<dbReference type="PIRSF" id="PIRSF017617">
    <property type="entry name" value="Thr_aldolase"/>
    <property type="match status" value="1"/>
</dbReference>
<accession>A0ABW5J1U8</accession>
<reference evidence="6" key="1">
    <citation type="journal article" date="2019" name="Int. J. Syst. Evol. Microbiol.">
        <title>The Global Catalogue of Microorganisms (GCM) 10K type strain sequencing project: providing services to taxonomists for standard genome sequencing and annotation.</title>
        <authorList>
            <consortium name="The Broad Institute Genomics Platform"/>
            <consortium name="The Broad Institute Genome Sequencing Center for Infectious Disease"/>
            <person name="Wu L."/>
            <person name="Ma J."/>
        </authorList>
    </citation>
    <scope>NUCLEOTIDE SEQUENCE [LARGE SCALE GENOMIC DNA]</scope>
    <source>
        <strain evidence="6">KCTC 42585</strain>
    </source>
</reference>
<evidence type="ECO:0000256" key="3">
    <source>
        <dbReference type="ARBA" id="ARBA00022898"/>
    </source>
</evidence>
<dbReference type="Gene3D" id="3.40.640.10">
    <property type="entry name" value="Type I PLP-dependent aspartate aminotransferase-like (Major domain)"/>
    <property type="match status" value="1"/>
</dbReference>
<gene>
    <name evidence="5" type="ORF">ACFSTG_13365</name>
</gene>
<dbReference type="SUPFAM" id="SSF53383">
    <property type="entry name" value="PLP-dependent transferases"/>
    <property type="match status" value="1"/>
</dbReference>
<dbReference type="NCBIfam" id="NF041359">
    <property type="entry name" value="GntG_guanitoxin"/>
    <property type="match status" value="1"/>
</dbReference>
<evidence type="ECO:0000256" key="2">
    <source>
        <dbReference type="ARBA" id="ARBA00006966"/>
    </source>
</evidence>
<keyword evidence="6" id="KW-1185">Reference proteome</keyword>
<feature type="domain" description="Aromatic amino acid beta-eliminating lyase/threonine aldolase" evidence="4">
    <location>
        <begin position="5"/>
        <end position="291"/>
    </location>
</feature>
<proteinExistence type="inferred from homology"/>
<dbReference type="InterPro" id="IPR001597">
    <property type="entry name" value="ArAA_b-elim_lyase/Thr_aldolase"/>
</dbReference>
<dbReference type="InterPro" id="IPR015422">
    <property type="entry name" value="PyrdxlP-dep_Trfase_small"/>
</dbReference>
<evidence type="ECO:0000259" key="4">
    <source>
        <dbReference type="Pfam" id="PF01212"/>
    </source>
</evidence>
<dbReference type="InterPro" id="IPR015424">
    <property type="entry name" value="PyrdxlP-dep_Trfase"/>
</dbReference>
<dbReference type="InterPro" id="IPR023603">
    <property type="entry name" value="Low_specificity_L-TA-like"/>
</dbReference>
<dbReference type="Proteomes" id="UP001597468">
    <property type="component" value="Unassembled WGS sequence"/>
</dbReference>
<dbReference type="InterPro" id="IPR015421">
    <property type="entry name" value="PyrdxlP-dep_Trfase_major"/>
</dbReference>
<protein>
    <submittedName>
        <fullName evidence="5">Threonine aldolase family protein</fullName>
    </submittedName>
</protein>
<dbReference type="RefSeq" id="WP_380753913.1">
    <property type="nucleotide sequence ID" value="NZ_JBHULT010000011.1"/>
</dbReference>
<evidence type="ECO:0000256" key="1">
    <source>
        <dbReference type="ARBA" id="ARBA00001933"/>
    </source>
</evidence>
<keyword evidence="3" id="KW-0663">Pyridoxal phosphate</keyword>
<dbReference type="PANTHER" id="PTHR48097">
    <property type="entry name" value="L-THREONINE ALDOLASE-RELATED"/>
    <property type="match status" value="1"/>
</dbReference>
<name>A0ABW5J1U8_9FLAO</name>
<dbReference type="Pfam" id="PF01212">
    <property type="entry name" value="Beta_elim_lyase"/>
    <property type="match status" value="1"/>
</dbReference>